<dbReference type="InterPro" id="IPR017270">
    <property type="entry name" value="MotA/TolQ/ExbB-rel"/>
</dbReference>
<keyword evidence="5 7" id="KW-0472">Membrane</keyword>
<dbReference type="Pfam" id="PF01618">
    <property type="entry name" value="MotA_ExbB"/>
    <property type="match status" value="1"/>
</dbReference>
<comment type="similarity">
    <text evidence="6">Belongs to the exbB/tolQ family.</text>
</comment>
<evidence type="ECO:0000256" key="4">
    <source>
        <dbReference type="ARBA" id="ARBA00022989"/>
    </source>
</evidence>
<keyword evidence="4 7" id="KW-1133">Transmembrane helix</keyword>
<accession>A0A2Z4AI68</accession>
<dbReference type="Proteomes" id="UP000247465">
    <property type="component" value="Chromosome"/>
</dbReference>
<evidence type="ECO:0000256" key="3">
    <source>
        <dbReference type="ARBA" id="ARBA00022692"/>
    </source>
</evidence>
<comment type="subcellular location">
    <subcellularLocation>
        <location evidence="1">Cell membrane</location>
        <topology evidence="1">Multi-pass membrane protein</topology>
    </subcellularLocation>
    <subcellularLocation>
        <location evidence="6">Membrane</location>
        <topology evidence="6">Multi-pass membrane protein</topology>
    </subcellularLocation>
</comment>
<feature type="domain" description="MotA/TolQ/ExbB proton channel" evidence="8">
    <location>
        <begin position="329"/>
        <end position="444"/>
    </location>
</feature>
<feature type="transmembrane region" description="Helical" evidence="7">
    <location>
        <begin position="363"/>
        <end position="387"/>
    </location>
</feature>
<dbReference type="PANTHER" id="PTHR30625">
    <property type="entry name" value="PROTEIN TOLQ"/>
    <property type="match status" value="1"/>
</dbReference>
<dbReference type="AlphaFoldDB" id="A0A2Z4AI68"/>
<evidence type="ECO:0000256" key="7">
    <source>
        <dbReference type="SAM" id="Phobius"/>
    </source>
</evidence>
<reference evidence="9 10" key="1">
    <citation type="submission" date="2018-06" db="EMBL/GenBank/DDBJ databases">
        <title>Draft Genome Sequence of a Novel Marine Bacterium Related to the Verrucomicrobia.</title>
        <authorList>
            <person name="Vosseberg J."/>
            <person name="Martijn J."/>
            <person name="Ettema T.J.G."/>
        </authorList>
    </citation>
    <scope>NUCLEOTIDE SEQUENCE [LARGE SCALE GENOMIC DNA]</scope>
    <source>
        <strain evidence="9">TARA_B100001123</strain>
    </source>
</reference>
<protein>
    <submittedName>
        <fullName evidence="9">Biopolymer transport protein ExbB</fullName>
    </submittedName>
</protein>
<sequence>MKKLIIFLIFSCALSSYGENYQRAASSAKKDLESALGRVESSRQAIVEAKIPISQERTRLIGEVIKLRRQVQESLRTRDNRTVDLQSVEKEITRREDEVTYLASLLGDYVQRFENQIHIGEVQLYEDTLNAAKHLQDDQTISERQKLIRQVNVVELGLERVGTLAGGDSFEGFALSPDGVREEGTYILMGPITFFASKESDSAGIVVIEHGSALPSVVEIDDIASGSIRELAANGSGTIPLDPTLGDARKVIDSKDTLLEHIQKGQIVGYFILGLAALCLLIAIYKWIEISGVRRARPQDLQEILSLLREGKRDEALDKAKGIKGPVGLLLTDGVEHSGDNKELLEEVLYERLIQTQPKLERMIPFIAVVAATAPLMGLLGTVTGMIKTFKLITVFGTGDARSLSSGISEALVTTEFGLCVAIPSLIIHALLLRRTKGVLASMEQTAVAFKNGLETDTEAEK</sequence>
<feature type="transmembrane region" description="Helical" evidence="7">
    <location>
        <begin position="267"/>
        <end position="288"/>
    </location>
</feature>
<proteinExistence type="inferred from homology"/>
<dbReference type="PANTHER" id="PTHR30625:SF11">
    <property type="entry name" value="MOTA_TOLQ_EXBB PROTON CHANNEL DOMAIN-CONTAINING PROTEIN"/>
    <property type="match status" value="1"/>
</dbReference>
<dbReference type="KEGG" id="mtar:DF168_01233"/>
<dbReference type="PIRSF" id="PIRSF037714">
    <property type="entry name" value="TolR"/>
    <property type="match status" value="1"/>
</dbReference>
<keyword evidence="6" id="KW-0813">Transport</keyword>
<organism evidence="9 10">
    <name type="scientific">Candidatus Moanibacter tarae</name>
    <dbReference type="NCBI Taxonomy" id="2200854"/>
    <lineage>
        <taxon>Bacteria</taxon>
        <taxon>Pseudomonadati</taxon>
        <taxon>Verrucomicrobiota</taxon>
        <taxon>Opitutia</taxon>
        <taxon>Puniceicoccales</taxon>
        <taxon>Puniceicoccales incertae sedis</taxon>
        <taxon>Candidatus Moanibacter</taxon>
    </lineage>
</organism>
<evidence type="ECO:0000256" key="5">
    <source>
        <dbReference type="ARBA" id="ARBA00023136"/>
    </source>
</evidence>
<evidence type="ECO:0000256" key="6">
    <source>
        <dbReference type="RuleBase" id="RU004057"/>
    </source>
</evidence>
<feature type="transmembrane region" description="Helical" evidence="7">
    <location>
        <begin position="407"/>
        <end position="433"/>
    </location>
</feature>
<dbReference type="GO" id="GO:0017038">
    <property type="term" value="P:protein import"/>
    <property type="evidence" value="ECO:0007669"/>
    <property type="project" value="TreeGrafter"/>
</dbReference>
<keyword evidence="6" id="KW-0653">Protein transport</keyword>
<name>A0A2Z4AI68_9BACT</name>
<dbReference type="InterPro" id="IPR050790">
    <property type="entry name" value="ExbB/TolQ_transport"/>
</dbReference>
<evidence type="ECO:0000259" key="8">
    <source>
        <dbReference type="Pfam" id="PF01618"/>
    </source>
</evidence>
<evidence type="ECO:0000313" key="9">
    <source>
        <dbReference type="EMBL" id="AWT60034.1"/>
    </source>
</evidence>
<dbReference type="InterPro" id="IPR002898">
    <property type="entry name" value="MotA_ExbB_proton_chnl"/>
</dbReference>
<evidence type="ECO:0000313" key="10">
    <source>
        <dbReference type="Proteomes" id="UP000247465"/>
    </source>
</evidence>
<evidence type="ECO:0000256" key="2">
    <source>
        <dbReference type="ARBA" id="ARBA00022475"/>
    </source>
</evidence>
<keyword evidence="3 7" id="KW-0812">Transmembrane</keyword>
<dbReference type="GO" id="GO:0005886">
    <property type="term" value="C:plasma membrane"/>
    <property type="evidence" value="ECO:0007669"/>
    <property type="project" value="UniProtKB-SubCell"/>
</dbReference>
<evidence type="ECO:0000256" key="1">
    <source>
        <dbReference type="ARBA" id="ARBA00004651"/>
    </source>
</evidence>
<gene>
    <name evidence="9" type="primary">exbB_2</name>
    <name evidence="9" type="ORF">DF168_01233</name>
</gene>
<dbReference type="EMBL" id="CP029803">
    <property type="protein sequence ID" value="AWT60034.1"/>
    <property type="molecule type" value="Genomic_DNA"/>
</dbReference>
<keyword evidence="2" id="KW-1003">Cell membrane</keyword>